<dbReference type="InterPro" id="IPR040782">
    <property type="entry name" value="KfrB"/>
</dbReference>
<evidence type="ECO:0000259" key="1">
    <source>
        <dbReference type="Pfam" id="PF18790"/>
    </source>
</evidence>
<dbReference type="OrthoDB" id="8526319at2"/>
<dbReference type="AlphaFoldDB" id="A0A158J2B6"/>
<evidence type="ECO:0000313" key="3">
    <source>
        <dbReference type="Proteomes" id="UP000054977"/>
    </source>
</evidence>
<dbReference type="Pfam" id="PF18790">
    <property type="entry name" value="KfrB"/>
    <property type="match status" value="1"/>
</dbReference>
<organism evidence="2 3">
    <name type="scientific">Caballeronia humi</name>
    <dbReference type="NCBI Taxonomy" id="326474"/>
    <lineage>
        <taxon>Bacteria</taxon>
        <taxon>Pseudomonadati</taxon>
        <taxon>Pseudomonadota</taxon>
        <taxon>Betaproteobacteria</taxon>
        <taxon>Burkholderiales</taxon>
        <taxon>Burkholderiaceae</taxon>
        <taxon>Caballeronia</taxon>
    </lineage>
</organism>
<proteinExistence type="predicted"/>
<evidence type="ECO:0000313" key="2">
    <source>
        <dbReference type="EMBL" id="SAL62451.1"/>
    </source>
</evidence>
<accession>A0A158J2B6</accession>
<feature type="domain" description="KfrB" evidence="1">
    <location>
        <begin position="53"/>
        <end position="105"/>
    </location>
</feature>
<dbReference type="Proteomes" id="UP000054977">
    <property type="component" value="Unassembled WGS sequence"/>
</dbReference>
<keyword evidence="3" id="KW-1185">Reference proteome</keyword>
<protein>
    <submittedName>
        <fullName evidence="2">Conjugation protein TraO</fullName>
    </submittedName>
</protein>
<gene>
    <name evidence="2" type="ORF">AWB65_05740</name>
</gene>
<dbReference type="EMBL" id="FCNW02000052">
    <property type="protein sequence ID" value="SAL62451.1"/>
    <property type="molecule type" value="Genomic_DNA"/>
</dbReference>
<reference evidence="2" key="1">
    <citation type="submission" date="2016-01" db="EMBL/GenBank/DDBJ databases">
        <authorList>
            <person name="Peeters C."/>
        </authorList>
    </citation>
    <scope>NUCLEOTIDE SEQUENCE [LARGE SCALE GENOMIC DNA]</scope>
    <source>
        <strain evidence="2">LMG 22934</strain>
    </source>
</reference>
<name>A0A158J2B6_9BURK</name>
<sequence length="117" mass="12951">MRHRVLVMNGQRIVQNEQTTGAWQTEHVDKAGQLKPGIYNIYAATAADKGKAYEGVIVHADKQAIYQQIGKQFVKHERADFDKVPELGSAKSITYDQPTGRAQVAAASEKLGKKLSR</sequence>
<dbReference type="RefSeq" id="WP_087670359.1">
    <property type="nucleotide sequence ID" value="NZ_FCNW02000052.1"/>
</dbReference>
<comment type="caution">
    <text evidence="2">The sequence shown here is derived from an EMBL/GenBank/DDBJ whole genome shotgun (WGS) entry which is preliminary data.</text>
</comment>